<evidence type="ECO:0000259" key="1">
    <source>
        <dbReference type="Pfam" id="PF22562"/>
    </source>
</evidence>
<organism evidence="3 4">
    <name type="scientific">Rotaria magnacalcarata</name>
    <dbReference type="NCBI Taxonomy" id="392030"/>
    <lineage>
        <taxon>Eukaryota</taxon>
        <taxon>Metazoa</taxon>
        <taxon>Spiralia</taxon>
        <taxon>Gnathifera</taxon>
        <taxon>Rotifera</taxon>
        <taxon>Eurotatoria</taxon>
        <taxon>Bdelloidea</taxon>
        <taxon>Philodinida</taxon>
        <taxon>Philodinidae</taxon>
        <taxon>Rotaria</taxon>
    </lineage>
</organism>
<evidence type="ECO:0000313" key="5">
    <source>
        <dbReference type="Proteomes" id="UP000663866"/>
    </source>
</evidence>
<dbReference type="Proteomes" id="UP000663866">
    <property type="component" value="Unassembled WGS sequence"/>
</dbReference>
<dbReference type="AlphaFoldDB" id="A0A819W303"/>
<reference evidence="3" key="1">
    <citation type="submission" date="2021-02" db="EMBL/GenBank/DDBJ databases">
        <authorList>
            <person name="Nowell W R."/>
        </authorList>
    </citation>
    <scope>NUCLEOTIDE SEQUENCE</scope>
</reference>
<gene>
    <name evidence="2" type="ORF">OVN521_LOCUS17700</name>
    <name evidence="3" type="ORF">UXM345_LOCUS23247</name>
</gene>
<keyword evidence="5" id="KW-1185">Reference proteome</keyword>
<evidence type="ECO:0000313" key="2">
    <source>
        <dbReference type="EMBL" id="CAF4046189.1"/>
    </source>
</evidence>
<sequence length="246" mass="28453">MQRISVRRQQLDNQNNKRWSTSIIDNNDQEEQISCQSSCLTLLTNKLGIPQDKAERACVATGFRSVQAATDWLLQRRSDDRLIRTEFIILLCPDEHLNEEIRTFNGELFRYLAKGTTLLNDRQYLRAFKLSSFFHVNILPTVSILPAKKLAHLTLTHGLSSLFYLSTDQRASLLQFARLYFDLDRPVNWSLRLYSREKSSVNETVYRVVSSTKETTINKCLLLKANDLFMVLDNGRIGEQENVFGE</sequence>
<accession>A0A819W303</accession>
<dbReference type="EMBL" id="CAJOBG010003110">
    <property type="protein sequence ID" value="CAF4046189.1"/>
    <property type="molecule type" value="Genomic_DNA"/>
</dbReference>
<evidence type="ECO:0000313" key="3">
    <source>
        <dbReference type="EMBL" id="CAF4118294.1"/>
    </source>
</evidence>
<name>A0A819W303_9BILA</name>
<dbReference type="EMBL" id="CAJOBF010003974">
    <property type="protein sequence ID" value="CAF4118294.1"/>
    <property type="molecule type" value="Genomic_DNA"/>
</dbReference>
<evidence type="ECO:0000313" key="4">
    <source>
        <dbReference type="Proteomes" id="UP000663842"/>
    </source>
</evidence>
<dbReference type="SUPFAM" id="SSF46934">
    <property type="entry name" value="UBA-like"/>
    <property type="match status" value="1"/>
</dbReference>
<proteinExistence type="predicted"/>
<dbReference type="InterPro" id="IPR015940">
    <property type="entry name" value="UBA"/>
</dbReference>
<dbReference type="Gene3D" id="1.10.8.10">
    <property type="entry name" value="DNA helicase RuvA subunit, C-terminal domain"/>
    <property type="match status" value="1"/>
</dbReference>
<feature type="domain" description="UBA" evidence="1">
    <location>
        <begin position="47"/>
        <end position="79"/>
    </location>
</feature>
<protein>
    <recommendedName>
        <fullName evidence="1">UBA domain-containing protein</fullName>
    </recommendedName>
</protein>
<dbReference type="Proteomes" id="UP000663842">
    <property type="component" value="Unassembled WGS sequence"/>
</dbReference>
<comment type="caution">
    <text evidence="3">The sequence shown here is derived from an EMBL/GenBank/DDBJ whole genome shotgun (WGS) entry which is preliminary data.</text>
</comment>
<dbReference type="InterPro" id="IPR009060">
    <property type="entry name" value="UBA-like_sf"/>
</dbReference>
<dbReference type="Pfam" id="PF22562">
    <property type="entry name" value="UBA_7"/>
    <property type="match status" value="1"/>
</dbReference>